<dbReference type="GeneTree" id="ENSGT01050000244891"/>
<dbReference type="GO" id="GO:1903902">
    <property type="term" value="P:positive regulation of viral life cycle"/>
    <property type="evidence" value="ECO:0007669"/>
    <property type="project" value="UniProtKB-ARBA"/>
</dbReference>
<comment type="subcellular location">
    <subcellularLocation>
        <location evidence="2">Cytoplasm</location>
    </subcellularLocation>
    <subcellularLocation>
        <location evidence="1">Nucleus</location>
    </subcellularLocation>
</comment>
<keyword evidence="11" id="KW-0539">Nucleus</keyword>
<dbReference type="FunFam" id="1.25.10.10:FF:000009">
    <property type="entry name" value="Importin subunit alpha"/>
    <property type="match status" value="1"/>
</dbReference>
<reference evidence="17" key="2">
    <citation type="submission" date="2025-09" db="UniProtKB">
        <authorList>
            <consortium name="Ensembl"/>
        </authorList>
    </citation>
    <scope>IDENTIFICATION</scope>
</reference>
<evidence type="ECO:0000256" key="3">
    <source>
        <dbReference type="ARBA" id="ARBA00010394"/>
    </source>
</evidence>
<protein>
    <recommendedName>
        <fullName evidence="13">Importin subunit alpha</fullName>
    </recommendedName>
</protein>
<dbReference type="GO" id="GO:0005654">
    <property type="term" value="C:nucleoplasm"/>
    <property type="evidence" value="ECO:0007669"/>
    <property type="project" value="UniProtKB-ARBA"/>
</dbReference>
<evidence type="ECO:0000313" key="17">
    <source>
        <dbReference type="Ensembl" id="ENSACIP00000028900.1"/>
    </source>
</evidence>
<feature type="repeat" description="ARM" evidence="14">
    <location>
        <begin position="243"/>
        <end position="285"/>
    </location>
</feature>
<evidence type="ECO:0000256" key="10">
    <source>
        <dbReference type="ARBA" id="ARBA00022990"/>
    </source>
</evidence>
<organism evidence="17 18">
    <name type="scientific">Amphilophus citrinellus</name>
    <name type="common">Midas cichlid</name>
    <name type="synonym">Cichlasoma citrinellum</name>
    <dbReference type="NCBI Taxonomy" id="61819"/>
    <lineage>
        <taxon>Eukaryota</taxon>
        <taxon>Metazoa</taxon>
        <taxon>Chordata</taxon>
        <taxon>Craniata</taxon>
        <taxon>Vertebrata</taxon>
        <taxon>Euteleostomi</taxon>
        <taxon>Actinopterygii</taxon>
        <taxon>Neopterygii</taxon>
        <taxon>Teleostei</taxon>
        <taxon>Neoteleostei</taxon>
        <taxon>Acanthomorphata</taxon>
        <taxon>Ovalentaria</taxon>
        <taxon>Cichlomorphae</taxon>
        <taxon>Cichliformes</taxon>
        <taxon>Cichlidae</taxon>
        <taxon>New World cichlids</taxon>
        <taxon>Cichlasomatinae</taxon>
        <taxon>Heroini</taxon>
        <taxon>Amphilophus</taxon>
    </lineage>
</organism>
<feature type="region of interest" description="Disordered" evidence="15">
    <location>
        <begin position="1"/>
        <end position="22"/>
    </location>
</feature>
<feature type="repeat" description="ARM" evidence="14">
    <location>
        <begin position="114"/>
        <end position="157"/>
    </location>
</feature>
<dbReference type="Gene3D" id="1.20.5.690">
    <property type="entry name" value="Importin-alpha, importin-beta-binding domain"/>
    <property type="match status" value="1"/>
</dbReference>
<dbReference type="SMART" id="SM00185">
    <property type="entry name" value="ARM"/>
    <property type="match status" value="8"/>
</dbReference>
<dbReference type="InterPro" id="IPR024931">
    <property type="entry name" value="Importin_alpha"/>
</dbReference>
<dbReference type="InterPro" id="IPR032413">
    <property type="entry name" value="Arm_3"/>
</dbReference>
<dbReference type="InterPro" id="IPR000225">
    <property type="entry name" value="Armadillo"/>
</dbReference>
<dbReference type="Proteomes" id="UP000261340">
    <property type="component" value="Unplaced"/>
</dbReference>
<sequence length="520" mass="56904">MSENAARLNQFKNKGKDANDLRRRRVEVNVELRKAKKDDQMFKRRNVTAVPDEATSPLQERSQNCQGLRQWTVEEIVSGVNSGNSESQLQATQAARKLLSRDKHPPIDQMISVGLIPKFVSFLGRADCPPIQFEASWALTNIASGTSDQTAAVVAGGAIPAFISLVTSPHQHISEQAIWALGNIAGDGSALRDKVIKFGAVTPLLSLLAVPDLNAGYLRNITWTLSNLCRNKNPSPPMPAIQQILPALVRLLHHDDLEVLADACWAVSYLTDGPNERIEVVIQTGLIPRLVKLLGFEVLPVVTPALRAIGNIVTGTDEQTQAVLDAGALTMFAPLLRHKKANIQKEAAWTLSNITAGKDSQIQEVINAGLVPYMVDLLMRGDYKTQKEAVWAVTNFTSGGNVQQVVYLVQANVIEPLLSLLSSKDSKTILVILDAITNIFMAGDKIGESDKLSLMIEECGGLDKIEALQSHENEMVYRAALNLIEKYFSEEEEVVQSVAPEATSEGYAFQISENQSTFNF</sequence>
<keyword evidence="7" id="KW-0677">Repeat</keyword>
<reference evidence="17" key="1">
    <citation type="submission" date="2025-08" db="UniProtKB">
        <authorList>
            <consortium name="Ensembl"/>
        </authorList>
    </citation>
    <scope>IDENTIFICATION</scope>
</reference>
<dbReference type="Gene3D" id="1.25.10.10">
    <property type="entry name" value="Leucine-rich Repeat Variant"/>
    <property type="match status" value="1"/>
</dbReference>
<proteinExistence type="inferred from homology"/>
<evidence type="ECO:0000256" key="5">
    <source>
        <dbReference type="ARBA" id="ARBA00022490"/>
    </source>
</evidence>
<feature type="domain" description="IBB" evidence="16">
    <location>
        <begin position="1"/>
        <end position="54"/>
    </location>
</feature>
<evidence type="ECO:0000313" key="18">
    <source>
        <dbReference type="Proteomes" id="UP000261340"/>
    </source>
</evidence>
<evidence type="ECO:0000256" key="13">
    <source>
        <dbReference type="PIRNR" id="PIRNR005673"/>
    </source>
</evidence>
<dbReference type="PROSITE" id="PS51214">
    <property type="entry name" value="IBB"/>
    <property type="match status" value="1"/>
</dbReference>
<feature type="repeat" description="ARM" evidence="14">
    <location>
        <begin position="285"/>
        <end position="327"/>
    </location>
</feature>
<dbReference type="GO" id="GO:0075506">
    <property type="term" value="P:entry of viral genome into host nucleus through nuclear pore complex via importin"/>
    <property type="evidence" value="ECO:0007669"/>
    <property type="project" value="UniProtKB-ARBA"/>
</dbReference>
<dbReference type="InterPro" id="IPR016024">
    <property type="entry name" value="ARM-type_fold"/>
</dbReference>
<dbReference type="Pfam" id="PF16186">
    <property type="entry name" value="Arm_3"/>
    <property type="match status" value="1"/>
</dbReference>
<evidence type="ECO:0000259" key="16">
    <source>
        <dbReference type="PROSITE" id="PS51214"/>
    </source>
</evidence>
<dbReference type="PANTHER" id="PTHR23316">
    <property type="entry name" value="IMPORTIN ALPHA"/>
    <property type="match status" value="1"/>
</dbReference>
<evidence type="ECO:0000256" key="12">
    <source>
        <dbReference type="ARBA" id="ARBA00054240"/>
    </source>
</evidence>
<evidence type="ECO:0000256" key="14">
    <source>
        <dbReference type="PROSITE-ProRule" id="PRU00259"/>
    </source>
</evidence>
<dbReference type="SUPFAM" id="SSF48371">
    <property type="entry name" value="ARM repeat"/>
    <property type="match status" value="1"/>
</dbReference>
<name>A0A3Q0SVJ7_AMPCI</name>
<dbReference type="OMA" id="CVIEHNA"/>
<dbReference type="PROSITE" id="PS50176">
    <property type="entry name" value="ARM_REPEAT"/>
    <property type="match status" value="6"/>
</dbReference>
<evidence type="ECO:0000256" key="2">
    <source>
        <dbReference type="ARBA" id="ARBA00004496"/>
    </source>
</evidence>
<evidence type="ECO:0000256" key="8">
    <source>
        <dbReference type="ARBA" id="ARBA00022843"/>
    </source>
</evidence>
<evidence type="ECO:0000256" key="11">
    <source>
        <dbReference type="ARBA" id="ARBA00023242"/>
    </source>
</evidence>
<evidence type="ECO:0000256" key="4">
    <source>
        <dbReference type="ARBA" id="ARBA00022448"/>
    </source>
</evidence>
<keyword evidence="6" id="KW-0597">Phosphoprotein</keyword>
<dbReference type="STRING" id="61819.ENSACIP00000028900"/>
<comment type="function">
    <text evidence="12">Functions in nuclear protein import as an adapter protein for nuclear receptor KPNB1. Binds specifically and directly to substrates containing either a simple or bipartite NLS motif. Docking of the importin/substrate complex to the nuclear pore complex (NPC) is mediated by KPNB1 through binding to nucleoporin FxFG repeats and the complex is subsequently translocated through the pore by an energy requiring, Ran-dependent mechanism. At the nucleoplasmic side of the NPC, Ran binds to importin-beta and the three components separate and importin-alpha and -beta are re-exported from the nucleus to the cytoplasm where GTP hydrolysis releases Ran from importin. The directionality of nuclear import is thought to be conferred by an asymmetric distribution of the GTP- and GDP-bound forms of Ran between the cytoplasm and nucleus. Mediator of PR-DUB complex component BAP1 nuclear import; acts redundantly with KPNA1 and Transportin-1/TNPO1.</text>
</comment>
<dbReference type="GO" id="GO:0006606">
    <property type="term" value="P:protein import into nucleus"/>
    <property type="evidence" value="ECO:0007669"/>
    <property type="project" value="InterPro"/>
</dbReference>
<feature type="repeat" description="ARM" evidence="14">
    <location>
        <begin position="199"/>
        <end position="228"/>
    </location>
</feature>
<dbReference type="AlphaFoldDB" id="A0A3Q0SVJ7"/>
<keyword evidence="8" id="KW-0832">Ubl conjugation</keyword>
<dbReference type="GO" id="GO:0005829">
    <property type="term" value="C:cytosol"/>
    <property type="evidence" value="ECO:0007669"/>
    <property type="project" value="UniProtKB-ARBA"/>
</dbReference>
<dbReference type="Ensembl" id="ENSACIT00000029667.1">
    <property type="protein sequence ID" value="ENSACIP00000028900.1"/>
    <property type="gene ID" value="ENSACIG00000022379.1"/>
</dbReference>
<evidence type="ECO:0000256" key="15">
    <source>
        <dbReference type="SAM" id="MobiDB-lite"/>
    </source>
</evidence>
<dbReference type="PIRSF" id="PIRSF005673">
    <property type="entry name" value="Importin_alpha"/>
    <property type="match status" value="1"/>
</dbReference>
<feature type="repeat" description="ARM" evidence="14">
    <location>
        <begin position="327"/>
        <end position="369"/>
    </location>
</feature>
<dbReference type="GO" id="GO:0061608">
    <property type="term" value="F:nuclear import signal receptor activity"/>
    <property type="evidence" value="ECO:0007669"/>
    <property type="project" value="InterPro"/>
</dbReference>
<evidence type="ECO:0000256" key="1">
    <source>
        <dbReference type="ARBA" id="ARBA00004123"/>
    </source>
</evidence>
<feature type="repeat" description="ARM" evidence="14">
    <location>
        <begin position="157"/>
        <end position="185"/>
    </location>
</feature>
<dbReference type="InterPro" id="IPR036975">
    <property type="entry name" value="Importin-a_IBB_sf"/>
</dbReference>
<dbReference type="GO" id="GO:0043657">
    <property type="term" value="C:host cell"/>
    <property type="evidence" value="ECO:0007669"/>
    <property type="project" value="GOC"/>
</dbReference>
<evidence type="ECO:0000256" key="6">
    <source>
        <dbReference type="ARBA" id="ARBA00022553"/>
    </source>
</evidence>
<accession>A0A3Q0SVJ7</accession>
<keyword evidence="4 13" id="KW-0813">Transport</keyword>
<dbReference type="Pfam" id="PF01749">
    <property type="entry name" value="IBB"/>
    <property type="match status" value="1"/>
</dbReference>
<dbReference type="FunFam" id="1.20.5.690:FF:000005">
    <property type="entry name" value="Importin subunit alpha"/>
    <property type="match status" value="1"/>
</dbReference>
<dbReference type="Pfam" id="PF00514">
    <property type="entry name" value="Arm"/>
    <property type="match status" value="8"/>
</dbReference>
<comment type="similarity">
    <text evidence="3 13">Belongs to the importin alpha family.</text>
</comment>
<keyword evidence="9 13" id="KW-0653">Protein transport</keyword>
<dbReference type="InterPro" id="IPR011989">
    <property type="entry name" value="ARM-like"/>
</dbReference>
<dbReference type="InterPro" id="IPR002652">
    <property type="entry name" value="Importin-a_IBB"/>
</dbReference>
<keyword evidence="5" id="KW-0963">Cytoplasm</keyword>
<keyword evidence="10" id="KW-0007">Acetylation</keyword>
<evidence type="ECO:0000256" key="9">
    <source>
        <dbReference type="ARBA" id="ARBA00022927"/>
    </source>
</evidence>
<keyword evidence="18" id="KW-1185">Reference proteome</keyword>
<evidence type="ECO:0000256" key="7">
    <source>
        <dbReference type="ARBA" id="ARBA00022737"/>
    </source>
</evidence>